<dbReference type="AlphaFoldDB" id="A0A1I0RDJ1"/>
<dbReference type="RefSeq" id="WP_170841443.1">
    <property type="nucleotide sequence ID" value="NZ_FOJI01000014.1"/>
</dbReference>
<dbReference type="STRING" id="99656.SAMN05421659_11457"/>
<proteinExistence type="predicted"/>
<name>A0A1I0RDJ1_9FIRM</name>
<keyword evidence="3" id="KW-1185">Reference proteome</keyword>
<dbReference type="Gene3D" id="3.40.50.300">
    <property type="entry name" value="P-loop containing nucleotide triphosphate hydrolases"/>
    <property type="match status" value="1"/>
</dbReference>
<dbReference type="EMBL" id="FOJI01000014">
    <property type="protein sequence ID" value="SEW38889.1"/>
    <property type="molecule type" value="Genomic_DNA"/>
</dbReference>
<dbReference type="SUPFAM" id="SSF52540">
    <property type="entry name" value="P-loop containing nucleoside triphosphate hydrolases"/>
    <property type="match status" value="1"/>
</dbReference>
<organism evidence="2 3">
    <name type="scientific">[Clostridium] fimetarium</name>
    <dbReference type="NCBI Taxonomy" id="99656"/>
    <lineage>
        <taxon>Bacteria</taxon>
        <taxon>Bacillati</taxon>
        <taxon>Bacillota</taxon>
        <taxon>Clostridia</taxon>
        <taxon>Lachnospirales</taxon>
        <taxon>Lachnospiraceae</taxon>
    </lineage>
</organism>
<gene>
    <name evidence="2" type="ORF">SAMN05421659_11457</name>
</gene>
<reference evidence="2 3" key="1">
    <citation type="submission" date="2016-10" db="EMBL/GenBank/DDBJ databases">
        <authorList>
            <person name="de Groot N.N."/>
        </authorList>
    </citation>
    <scope>NUCLEOTIDE SEQUENCE [LARGE SCALE GENOMIC DNA]</scope>
    <source>
        <strain evidence="2 3">DSM 9179</strain>
    </source>
</reference>
<feature type="domain" description="KAP NTPase" evidence="1">
    <location>
        <begin position="21"/>
        <end position="342"/>
    </location>
</feature>
<evidence type="ECO:0000313" key="3">
    <source>
        <dbReference type="Proteomes" id="UP000199701"/>
    </source>
</evidence>
<dbReference type="InterPro" id="IPR011646">
    <property type="entry name" value="KAP_P-loop"/>
</dbReference>
<sequence length="518" mass="59921">MGKGNVDNKEKFFEQDDNLGRDRYAEFLKNLIINSDKYKRDSDTESYVIALDSGWGTGKSYFLSMFKNYLKGNRSSESRYEGFKDEIKIIEFNAWKNDFWDNAFEPFMIALIDSGALELEMQAQQAEEVLKGLGAAVVKVAKGFAKHRIARFIGEEAVNAFEEEVLSKFVDFASCKTKIFPEYREFKDNINNLKDMLTEYIEAIDGKYKLVIIIDELDRCKPTFAIELLEIVKHLFDIKGLVFIFAVDIEQLSCSIRTVYGHEMDATGYLCRFFDYISRMPKADTGVYIKNKMKMLKDQNEEFDKDVALMDAGKIEEFINDLVLEFKLSLRDVDTILTTYNIMLNTFLKDYGYYEAHCMYLYFVTLKYKSVKMFNDIFLREIAGVFRQYGNDNIVAKYKWLEDNVDKVNQVIKSIGITLYSSRDESSNVTISVIGGAKMRCYLVNSITEDEILLADNSNNSISGLTKIVNGSRLNNLLYKPDILKWEEIKDLKYGQYIHQQLEMFDFIDAEAVAEVIV</sequence>
<accession>A0A1I0RDJ1</accession>
<protein>
    <submittedName>
        <fullName evidence="2">KAP family P-loop domain-containing protein</fullName>
    </submittedName>
</protein>
<evidence type="ECO:0000313" key="2">
    <source>
        <dbReference type="EMBL" id="SEW38889.1"/>
    </source>
</evidence>
<dbReference type="Proteomes" id="UP000199701">
    <property type="component" value="Unassembled WGS sequence"/>
</dbReference>
<dbReference type="InterPro" id="IPR027417">
    <property type="entry name" value="P-loop_NTPase"/>
</dbReference>
<evidence type="ECO:0000259" key="1">
    <source>
        <dbReference type="Pfam" id="PF07693"/>
    </source>
</evidence>
<dbReference type="Pfam" id="PF07693">
    <property type="entry name" value="KAP_NTPase"/>
    <property type="match status" value="1"/>
</dbReference>